<dbReference type="GO" id="GO:0004016">
    <property type="term" value="F:adenylate cyclase activity"/>
    <property type="evidence" value="ECO:0007669"/>
    <property type="project" value="TreeGrafter"/>
</dbReference>
<dbReference type="InterPro" id="IPR041664">
    <property type="entry name" value="AAA_16"/>
</dbReference>
<dbReference type="PANTHER" id="PTHR16305:SF35">
    <property type="entry name" value="TRANSCRIPTIONAL ACTIVATOR DOMAIN"/>
    <property type="match status" value="1"/>
</dbReference>
<dbReference type="Gene3D" id="1.10.10.10">
    <property type="entry name" value="Winged helix-like DNA-binding domain superfamily/Winged helix DNA-binding domain"/>
    <property type="match status" value="1"/>
</dbReference>
<evidence type="ECO:0000259" key="3">
    <source>
        <dbReference type="PROSITE" id="PS50043"/>
    </source>
</evidence>
<dbReference type="SUPFAM" id="SSF48452">
    <property type="entry name" value="TPR-like"/>
    <property type="match status" value="2"/>
</dbReference>
<feature type="domain" description="HTH luxR-type" evidence="3">
    <location>
        <begin position="798"/>
        <end position="863"/>
    </location>
</feature>
<reference evidence="5" key="1">
    <citation type="submission" date="2016-10" db="EMBL/GenBank/DDBJ databases">
        <authorList>
            <person name="Varghese N."/>
            <person name="Submissions S."/>
        </authorList>
    </citation>
    <scope>NUCLEOTIDE SEQUENCE [LARGE SCALE GENOMIC DNA]</scope>
    <source>
        <strain evidence="5">DSM 44718</strain>
    </source>
</reference>
<keyword evidence="2" id="KW-0067">ATP-binding</keyword>
<dbReference type="RefSeq" id="WP_090795206.1">
    <property type="nucleotide sequence ID" value="NZ_BOND01000020.1"/>
</dbReference>
<dbReference type="PROSITE" id="PS00622">
    <property type="entry name" value="HTH_LUXR_1"/>
    <property type="match status" value="1"/>
</dbReference>
<dbReference type="SUPFAM" id="SSF46894">
    <property type="entry name" value="C-terminal effector domain of the bipartite response regulators"/>
    <property type="match status" value="1"/>
</dbReference>
<evidence type="ECO:0000313" key="4">
    <source>
        <dbReference type="EMBL" id="SDZ29434.1"/>
    </source>
</evidence>
<dbReference type="STRING" id="137265.SAMN05421684_4249"/>
<dbReference type="EMBL" id="FNQB01000002">
    <property type="protein sequence ID" value="SDZ29434.1"/>
    <property type="molecule type" value="Genomic_DNA"/>
</dbReference>
<keyword evidence="5" id="KW-1185">Reference proteome</keyword>
<evidence type="ECO:0000256" key="1">
    <source>
        <dbReference type="ARBA" id="ARBA00022741"/>
    </source>
</evidence>
<dbReference type="Pfam" id="PF13191">
    <property type="entry name" value="AAA_16"/>
    <property type="match status" value="1"/>
</dbReference>
<dbReference type="GO" id="GO:0003677">
    <property type="term" value="F:DNA binding"/>
    <property type="evidence" value="ECO:0007669"/>
    <property type="project" value="InterPro"/>
</dbReference>
<proteinExistence type="predicted"/>
<sequence>MTDHAPRWENRQVELWERAAPLAVLDDLLRSSATGGRVALVAGEAGVGKSALVGEFARRAGGRVRFHWGWCDPLVTPRALGPVHDIARHTGGPLADRLKAGAPPEELLAALLDDLDHPVVRKVLVVEDAHWADEATLDLLVLLGRRMGQQRALLVVTYRDDEVGAGHPLHRVIAALRGTRINLAVLSAARVEQEAAKAGRDAQTVLALTGGNPLLLTELLGAAGDRAPDTVRGLILDRIRALPEAAGDLARLVAVVPGRADKALLVGRDDQIDSCVAAGVLVPTDDGVAYRHELLRTAVEDSLAPRQRAALHAIALAALTEHDGADPGRLVHHARGAGDADAVLRWGRIAAAAAARQGARREAADHYRAAAAHADRLPPAQRAELLERYSVAAYLAGTAKDGLAPRREAIAIRQQLGDPEPLGAGWRWLSRIAWWAGDSAESRTAADHAVAVLAAEKPGRELAMAYSNLSQLRMLDYDFVGAIELGEKARSLAEEFGDDETAIHAAINVGSSQMQLERPGGQETLEQAHSQAAAHKYADHATRALLNLAGGLAEQARFTDAGPALDRAVAYARDQDLDGYLQCLLGTRAGVKLQSGDWPGALADAEESLRLPAQGGVGRVPALVVLGRIHGARGERESARAHLDEADRHAGPAREMQWVAPTKSARAEHFRWYGEPERAAEEVRAALDRATGQHAAPHSGELAFRLWQAGGGAHAPADALTAYRRMIEGDWRQAAAEWEGRGGQFLRIESLGLGDRTAATEAVRGLDALGATQAAAWLRADLRQRGIEKIPRGPRKTTADHPAGLTARQAEVLRLIADGMSNADIALRLRLAPKTVDHHVSAVLARLGVTSRGQAAARAHKLGISPHSSDGPAA</sequence>
<dbReference type="Pfam" id="PF00196">
    <property type="entry name" value="GerE"/>
    <property type="match status" value="1"/>
</dbReference>
<dbReference type="InterPro" id="IPR036388">
    <property type="entry name" value="WH-like_DNA-bd_sf"/>
</dbReference>
<dbReference type="GO" id="GO:0005737">
    <property type="term" value="C:cytoplasm"/>
    <property type="evidence" value="ECO:0007669"/>
    <property type="project" value="TreeGrafter"/>
</dbReference>
<dbReference type="SUPFAM" id="SSF52540">
    <property type="entry name" value="P-loop containing nucleoside triphosphate hydrolases"/>
    <property type="match status" value="1"/>
</dbReference>
<name>A0A1H3RUN8_9ACTN</name>
<dbReference type="InterPro" id="IPR016032">
    <property type="entry name" value="Sig_transdc_resp-reg_C-effctor"/>
</dbReference>
<dbReference type="Gene3D" id="3.40.50.300">
    <property type="entry name" value="P-loop containing nucleotide triphosphate hydrolases"/>
    <property type="match status" value="1"/>
</dbReference>
<dbReference type="AlphaFoldDB" id="A0A1H3RUN8"/>
<organism evidence="4 5">
    <name type="scientific">Asanoa ishikariensis</name>
    <dbReference type="NCBI Taxonomy" id="137265"/>
    <lineage>
        <taxon>Bacteria</taxon>
        <taxon>Bacillati</taxon>
        <taxon>Actinomycetota</taxon>
        <taxon>Actinomycetes</taxon>
        <taxon>Micromonosporales</taxon>
        <taxon>Micromonosporaceae</taxon>
        <taxon>Asanoa</taxon>
    </lineage>
</organism>
<dbReference type="GO" id="GO:0005524">
    <property type="term" value="F:ATP binding"/>
    <property type="evidence" value="ECO:0007669"/>
    <property type="project" value="UniProtKB-KW"/>
</dbReference>
<dbReference type="SMART" id="SM00421">
    <property type="entry name" value="HTH_LUXR"/>
    <property type="match status" value="1"/>
</dbReference>
<dbReference type="CDD" id="cd06170">
    <property type="entry name" value="LuxR_C_like"/>
    <property type="match status" value="1"/>
</dbReference>
<dbReference type="GO" id="GO:0006355">
    <property type="term" value="P:regulation of DNA-templated transcription"/>
    <property type="evidence" value="ECO:0007669"/>
    <property type="project" value="InterPro"/>
</dbReference>
<accession>A0A1H3RUN8</accession>
<evidence type="ECO:0000256" key="2">
    <source>
        <dbReference type="ARBA" id="ARBA00022840"/>
    </source>
</evidence>
<gene>
    <name evidence="4" type="ORF">SAMN05421684_4249</name>
</gene>
<dbReference type="PANTHER" id="PTHR16305">
    <property type="entry name" value="TESTICULAR SOLUBLE ADENYLYL CYCLASE"/>
    <property type="match status" value="1"/>
</dbReference>
<dbReference type="Gene3D" id="1.25.40.10">
    <property type="entry name" value="Tetratricopeptide repeat domain"/>
    <property type="match status" value="2"/>
</dbReference>
<dbReference type="Proteomes" id="UP000199632">
    <property type="component" value="Unassembled WGS sequence"/>
</dbReference>
<dbReference type="OrthoDB" id="5476461at2"/>
<dbReference type="PRINTS" id="PR00038">
    <property type="entry name" value="HTHLUXR"/>
</dbReference>
<keyword evidence="1" id="KW-0547">Nucleotide-binding</keyword>
<dbReference type="PROSITE" id="PS50043">
    <property type="entry name" value="HTH_LUXR_2"/>
    <property type="match status" value="1"/>
</dbReference>
<dbReference type="InterPro" id="IPR027417">
    <property type="entry name" value="P-loop_NTPase"/>
</dbReference>
<evidence type="ECO:0000313" key="5">
    <source>
        <dbReference type="Proteomes" id="UP000199632"/>
    </source>
</evidence>
<dbReference type="InterPro" id="IPR011990">
    <property type="entry name" value="TPR-like_helical_dom_sf"/>
</dbReference>
<protein>
    <submittedName>
        <fullName evidence="4">ATP-, maltotriose-and DNA-dependent transcriptional regulator MalT</fullName>
    </submittedName>
</protein>
<dbReference type="InterPro" id="IPR000792">
    <property type="entry name" value="Tscrpt_reg_LuxR_C"/>
</dbReference>